<dbReference type="Pfam" id="PF00083">
    <property type="entry name" value="Sugar_tr"/>
    <property type="match status" value="1"/>
</dbReference>
<evidence type="ECO:0000256" key="8">
    <source>
        <dbReference type="SAM" id="SignalP"/>
    </source>
</evidence>
<reference evidence="10" key="1">
    <citation type="journal article" date="2020" name="Stud. Mycol.">
        <title>101 Dothideomycetes genomes: a test case for predicting lifestyles and emergence of pathogens.</title>
        <authorList>
            <person name="Haridas S."/>
            <person name="Albert R."/>
            <person name="Binder M."/>
            <person name="Bloem J."/>
            <person name="Labutti K."/>
            <person name="Salamov A."/>
            <person name="Andreopoulos B."/>
            <person name="Baker S."/>
            <person name="Barry K."/>
            <person name="Bills G."/>
            <person name="Bluhm B."/>
            <person name="Cannon C."/>
            <person name="Castanera R."/>
            <person name="Culley D."/>
            <person name="Daum C."/>
            <person name="Ezra D."/>
            <person name="Gonzalez J."/>
            <person name="Henrissat B."/>
            <person name="Kuo A."/>
            <person name="Liang C."/>
            <person name="Lipzen A."/>
            <person name="Lutzoni F."/>
            <person name="Magnuson J."/>
            <person name="Mondo S."/>
            <person name="Nolan M."/>
            <person name="Ohm R."/>
            <person name="Pangilinan J."/>
            <person name="Park H.-J."/>
            <person name="Ramirez L."/>
            <person name="Alfaro M."/>
            <person name="Sun H."/>
            <person name="Tritt A."/>
            <person name="Yoshinaga Y."/>
            <person name="Zwiers L.-H."/>
            <person name="Turgeon B."/>
            <person name="Goodwin S."/>
            <person name="Spatafora J."/>
            <person name="Crous P."/>
            <person name="Grigoriev I."/>
        </authorList>
    </citation>
    <scope>NUCLEOTIDE SEQUENCE</scope>
    <source>
        <strain evidence="10">CBS 123094</strain>
    </source>
</reference>
<feature type="transmembrane region" description="Helical" evidence="7">
    <location>
        <begin position="159"/>
        <end position="175"/>
    </location>
</feature>
<protein>
    <submittedName>
        <fullName evidence="10">Hexose transporter</fullName>
    </submittedName>
</protein>
<dbReference type="InterPro" id="IPR036259">
    <property type="entry name" value="MFS_trans_sf"/>
</dbReference>
<evidence type="ECO:0000313" key="10">
    <source>
        <dbReference type="EMBL" id="KAF1995058.1"/>
    </source>
</evidence>
<feature type="transmembrane region" description="Helical" evidence="7">
    <location>
        <begin position="75"/>
        <end position="94"/>
    </location>
</feature>
<feature type="transmembrane region" description="Helical" evidence="7">
    <location>
        <begin position="135"/>
        <end position="153"/>
    </location>
</feature>
<dbReference type="GO" id="GO:0005351">
    <property type="term" value="F:carbohydrate:proton symporter activity"/>
    <property type="evidence" value="ECO:0007669"/>
    <property type="project" value="TreeGrafter"/>
</dbReference>
<dbReference type="SUPFAM" id="SSF103473">
    <property type="entry name" value="MFS general substrate transporter"/>
    <property type="match status" value="1"/>
</dbReference>
<sequence length="469" mass="50605">MTWMTALVIAVCVVDSVTIAYDGSLMGSLNVMPAYTAYFHLTTTTKSLNTAITFVGAIPMAFVSGPIVNWKGRKFGIYLSALIQILGAILQGAAQNIAMFIVGRFFIGMGSGLATAAAATYVAETVPSKIRSFALGLYFTCWAVGGLIAAGVIPSLLQAAPSVFAIMILFFLPESPRWLSYHDRNDEAVVVLARLHGTSIDDPVVQVQHREIMDTLQYEKDEGKSVSIRELFKTAGNRKRLLLAVSLGPLTMLTGSNVITFYFGDMLSQAGISDSNTQLQINVILSAWQLCVAFSGSLSAEKIGRKTLCLASLGLATIFLYMVGGLTAGFGTSSNKAGVYGTVTSIFLFLGAYSFGLTPLTVMYGPEVLSYSLRASGMGLFLVGSKSCGLLVTFAFPYGFAAIGWKMYMINASFNVLLWIFVVIYWVETKGHTLEEIDALLDGEKRSDTPDLDLVQNGKIDFVVEERAM</sequence>
<dbReference type="FunFam" id="1.20.1250.20:FF:000134">
    <property type="entry name" value="MFS sugar transporter protein"/>
    <property type="match status" value="1"/>
</dbReference>
<dbReference type="InterPro" id="IPR003663">
    <property type="entry name" value="Sugar/inositol_transpt"/>
</dbReference>
<dbReference type="PANTHER" id="PTHR48022">
    <property type="entry name" value="PLASTIDIC GLUCOSE TRANSPORTER 4"/>
    <property type="match status" value="1"/>
</dbReference>
<evidence type="ECO:0000256" key="4">
    <source>
        <dbReference type="ARBA" id="ARBA00022692"/>
    </source>
</evidence>
<keyword evidence="6 7" id="KW-0472">Membrane</keyword>
<dbReference type="Gene3D" id="1.20.1250.20">
    <property type="entry name" value="MFS general substrate transporter like domains"/>
    <property type="match status" value="1"/>
</dbReference>
<feature type="transmembrane region" description="Helical" evidence="7">
    <location>
        <begin position="241"/>
        <end position="263"/>
    </location>
</feature>
<keyword evidence="11" id="KW-1185">Reference proteome</keyword>
<evidence type="ECO:0000256" key="1">
    <source>
        <dbReference type="ARBA" id="ARBA00004141"/>
    </source>
</evidence>
<dbReference type="PROSITE" id="PS50850">
    <property type="entry name" value="MFS"/>
    <property type="match status" value="1"/>
</dbReference>
<gene>
    <name evidence="10" type="ORF">P154DRAFT_548701</name>
</gene>
<evidence type="ECO:0000259" key="9">
    <source>
        <dbReference type="PROSITE" id="PS50850"/>
    </source>
</evidence>
<dbReference type="InterPro" id="IPR050360">
    <property type="entry name" value="MFS_Sugar_Transporters"/>
</dbReference>
<dbReference type="GO" id="GO:0016020">
    <property type="term" value="C:membrane"/>
    <property type="evidence" value="ECO:0007669"/>
    <property type="project" value="UniProtKB-SubCell"/>
</dbReference>
<keyword evidence="8" id="KW-0732">Signal</keyword>
<feature type="transmembrane region" description="Helical" evidence="7">
    <location>
        <begin position="283"/>
        <end position="300"/>
    </location>
</feature>
<feature type="domain" description="Major facilitator superfamily (MFS) profile" evidence="9">
    <location>
        <begin position="8"/>
        <end position="430"/>
    </location>
</feature>
<proteinExistence type="inferred from homology"/>
<evidence type="ECO:0000313" key="11">
    <source>
        <dbReference type="Proteomes" id="UP000799779"/>
    </source>
</evidence>
<dbReference type="AlphaFoldDB" id="A0A6A5W241"/>
<dbReference type="PROSITE" id="PS00217">
    <property type="entry name" value="SUGAR_TRANSPORT_2"/>
    <property type="match status" value="1"/>
</dbReference>
<comment type="subcellular location">
    <subcellularLocation>
        <location evidence="1">Membrane</location>
        <topology evidence="1">Multi-pass membrane protein</topology>
    </subcellularLocation>
</comment>
<dbReference type="InterPro" id="IPR020846">
    <property type="entry name" value="MFS_dom"/>
</dbReference>
<evidence type="ECO:0000256" key="2">
    <source>
        <dbReference type="ARBA" id="ARBA00010992"/>
    </source>
</evidence>
<feature type="transmembrane region" description="Helical" evidence="7">
    <location>
        <begin position="48"/>
        <end position="68"/>
    </location>
</feature>
<feature type="transmembrane region" description="Helical" evidence="7">
    <location>
        <begin position="407"/>
        <end position="427"/>
    </location>
</feature>
<feature type="signal peptide" evidence="8">
    <location>
        <begin position="1"/>
        <end position="16"/>
    </location>
</feature>
<feature type="transmembrane region" description="Helical" evidence="7">
    <location>
        <begin position="307"/>
        <end position="331"/>
    </location>
</feature>
<feature type="transmembrane region" description="Helical" evidence="7">
    <location>
        <begin position="337"/>
        <end position="357"/>
    </location>
</feature>
<accession>A0A6A5W241</accession>
<evidence type="ECO:0000256" key="7">
    <source>
        <dbReference type="SAM" id="Phobius"/>
    </source>
</evidence>
<organism evidence="10 11">
    <name type="scientific">Amniculicola lignicola CBS 123094</name>
    <dbReference type="NCBI Taxonomy" id="1392246"/>
    <lineage>
        <taxon>Eukaryota</taxon>
        <taxon>Fungi</taxon>
        <taxon>Dikarya</taxon>
        <taxon>Ascomycota</taxon>
        <taxon>Pezizomycotina</taxon>
        <taxon>Dothideomycetes</taxon>
        <taxon>Pleosporomycetidae</taxon>
        <taxon>Pleosporales</taxon>
        <taxon>Amniculicolaceae</taxon>
        <taxon>Amniculicola</taxon>
    </lineage>
</organism>
<evidence type="ECO:0000256" key="6">
    <source>
        <dbReference type="ARBA" id="ARBA00023136"/>
    </source>
</evidence>
<dbReference type="PROSITE" id="PS00216">
    <property type="entry name" value="SUGAR_TRANSPORT_1"/>
    <property type="match status" value="1"/>
</dbReference>
<keyword evidence="5 7" id="KW-1133">Transmembrane helix</keyword>
<feature type="chain" id="PRO_5025529470" evidence="8">
    <location>
        <begin position="17"/>
        <end position="469"/>
    </location>
</feature>
<dbReference type="OrthoDB" id="6133115at2759"/>
<dbReference type="InterPro" id="IPR005828">
    <property type="entry name" value="MFS_sugar_transport-like"/>
</dbReference>
<name>A0A6A5W241_9PLEO</name>
<evidence type="ECO:0000256" key="5">
    <source>
        <dbReference type="ARBA" id="ARBA00022989"/>
    </source>
</evidence>
<comment type="similarity">
    <text evidence="2">Belongs to the major facilitator superfamily. Sugar transporter (TC 2.A.1.1) family.</text>
</comment>
<feature type="transmembrane region" description="Helical" evidence="7">
    <location>
        <begin position="100"/>
        <end position="123"/>
    </location>
</feature>
<dbReference type="PANTHER" id="PTHR48022:SF31">
    <property type="entry name" value="HEXOSE TRANSPORTER"/>
    <property type="match status" value="1"/>
</dbReference>
<dbReference type="Proteomes" id="UP000799779">
    <property type="component" value="Unassembled WGS sequence"/>
</dbReference>
<dbReference type="EMBL" id="ML977646">
    <property type="protein sequence ID" value="KAF1995058.1"/>
    <property type="molecule type" value="Genomic_DNA"/>
</dbReference>
<feature type="transmembrane region" description="Helical" evidence="7">
    <location>
        <begin position="378"/>
        <end position="401"/>
    </location>
</feature>
<dbReference type="InterPro" id="IPR005829">
    <property type="entry name" value="Sugar_transporter_CS"/>
</dbReference>
<keyword evidence="4 7" id="KW-0812">Transmembrane</keyword>
<keyword evidence="3" id="KW-0813">Transport</keyword>
<dbReference type="PRINTS" id="PR00171">
    <property type="entry name" value="SUGRTRNSPORT"/>
</dbReference>
<evidence type="ECO:0000256" key="3">
    <source>
        <dbReference type="ARBA" id="ARBA00022448"/>
    </source>
</evidence>